<dbReference type="InterPro" id="IPR013249">
    <property type="entry name" value="RNA_pol_sigma70_r4_t2"/>
</dbReference>
<evidence type="ECO:0000259" key="7">
    <source>
        <dbReference type="Pfam" id="PF08281"/>
    </source>
</evidence>
<evidence type="ECO:0008006" key="10">
    <source>
        <dbReference type="Google" id="ProtNLM"/>
    </source>
</evidence>
<feature type="domain" description="RNA polymerase sigma-70 region 2" evidence="6">
    <location>
        <begin position="13"/>
        <end position="78"/>
    </location>
</feature>
<dbReference type="SUPFAM" id="SSF88659">
    <property type="entry name" value="Sigma3 and sigma4 domains of RNA polymerase sigma factors"/>
    <property type="match status" value="1"/>
</dbReference>
<dbReference type="InterPro" id="IPR007627">
    <property type="entry name" value="RNA_pol_sigma70_r2"/>
</dbReference>
<evidence type="ECO:0000313" key="9">
    <source>
        <dbReference type="Proteomes" id="UP000176532"/>
    </source>
</evidence>
<dbReference type="GO" id="GO:0006352">
    <property type="term" value="P:DNA-templated transcription initiation"/>
    <property type="evidence" value="ECO:0007669"/>
    <property type="project" value="InterPro"/>
</dbReference>
<dbReference type="GO" id="GO:0016987">
    <property type="term" value="F:sigma factor activity"/>
    <property type="evidence" value="ECO:0007669"/>
    <property type="project" value="UniProtKB-KW"/>
</dbReference>
<dbReference type="NCBIfam" id="TIGR02937">
    <property type="entry name" value="sigma70-ECF"/>
    <property type="match status" value="1"/>
</dbReference>
<keyword evidence="5" id="KW-0804">Transcription</keyword>
<accession>A0A1F6M7E9</accession>
<dbReference type="InterPro" id="IPR013324">
    <property type="entry name" value="RNA_pol_sigma_r3/r4-like"/>
</dbReference>
<organism evidence="8 9">
    <name type="scientific">Candidatus Magasanikbacteria bacterium RIFCSPHIGHO2_02_FULL_50_9b</name>
    <dbReference type="NCBI Taxonomy" id="1798682"/>
    <lineage>
        <taxon>Bacteria</taxon>
        <taxon>Candidatus Magasanikiibacteriota</taxon>
    </lineage>
</organism>
<dbReference type="InterPro" id="IPR014284">
    <property type="entry name" value="RNA_pol_sigma-70_dom"/>
</dbReference>
<dbReference type="InterPro" id="IPR013325">
    <property type="entry name" value="RNA_pol_sigma_r2"/>
</dbReference>
<dbReference type="InterPro" id="IPR036388">
    <property type="entry name" value="WH-like_DNA-bd_sf"/>
</dbReference>
<comment type="similarity">
    <text evidence="1">Belongs to the sigma-70 factor family. ECF subfamily.</text>
</comment>
<feature type="domain" description="RNA polymerase sigma factor 70 region 4 type 2" evidence="7">
    <location>
        <begin position="112"/>
        <end position="164"/>
    </location>
</feature>
<dbReference type="SUPFAM" id="SSF88946">
    <property type="entry name" value="Sigma2 domain of RNA polymerase sigma factors"/>
    <property type="match status" value="1"/>
</dbReference>
<keyword evidence="3" id="KW-0731">Sigma factor</keyword>
<evidence type="ECO:0000256" key="4">
    <source>
        <dbReference type="ARBA" id="ARBA00023125"/>
    </source>
</evidence>
<dbReference type="PANTHER" id="PTHR43133">
    <property type="entry name" value="RNA POLYMERASE ECF-TYPE SIGMA FACTO"/>
    <property type="match status" value="1"/>
</dbReference>
<dbReference type="InterPro" id="IPR039425">
    <property type="entry name" value="RNA_pol_sigma-70-like"/>
</dbReference>
<reference evidence="8 9" key="1">
    <citation type="journal article" date="2016" name="Nat. Commun.">
        <title>Thousands of microbial genomes shed light on interconnected biogeochemical processes in an aquifer system.</title>
        <authorList>
            <person name="Anantharaman K."/>
            <person name="Brown C.T."/>
            <person name="Hug L.A."/>
            <person name="Sharon I."/>
            <person name="Castelle C.J."/>
            <person name="Probst A.J."/>
            <person name="Thomas B.C."/>
            <person name="Singh A."/>
            <person name="Wilkins M.J."/>
            <person name="Karaoz U."/>
            <person name="Brodie E.L."/>
            <person name="Williams K.H."/>
            <person name="Hubbard S.S."/>
            <person name="Banfield J.F."/>
        </authorList>
    </citation>
    <scope>NUCLEOTIDE SEQUENCE [LARGE SCALE GENOMIC DNA]</scope>
</reference>
<dbReference type="PANTHER" id="PTHR43133:SF52">
    <property type="entry name" value="ECF RNA POLYMERASE SIGMA FACTOR SIGL"/>
    <property type="match status" value="1"/>
</dbReference>
<dbReference type="Gene3D" id="1.10.10.10">
    <property type="entry name" value="Winged helix-like DNA-binding domain superfamily/Winged helix DNA-binding domain"/>
    <property type="match status" value="1"/>
</dbReference>
<evidence type="ECO:0000256" key="2">
    <source>
        <dbReference type="ARBA" id="ARBA00023015"/>
    </source>
</evidence>
<evidence type="ECO:0000259" key="6">
    <source>
        <dbReference type="Pfam" id="PF04542"/>
    </source>
</evidence>
<dbReference type="AlphaFoldDB" id="A0A1F6M7E9"/>
<keyword evidence="2" id="KW-0805">Transcription regulation</keyword>
<evidence type="ECO:0000256" key="1">
    <source>
        <dbReference type="ARBA" id="ARBA00010641"/>
    </source>
</evidence>
<dbReference type="Pfam" id="PF08281">
    <property type="entry name" value="Sigma70_r4_2"/>
    <property type="match status" value="1"/>
</dbReference>
<comment type="caution">
    <text evidence="8">The sequence shown here is derived from an EMBL/GenBank/DDBJ whole genome shotgun (WGS) entry which is preliminary data.</text>
</comment>
<dbReference type="STRING" id="1798682.A3C15_03210"/>
<gene>
    <name evidence="8" type="ORF">A3C15_03210</name>
</gene>
<keyword evidence="4" id="KW-0238">DNA-binding</keyword>
<dbReference type="Pfam" id="PF04542">
    <property type="entry name" value="Sigma70_r2"/>
    <property type="match status" value="1"/>
</dbReference>
<dbReference type="Gene3D" id="1.10.1740.10">
    <property type="match status" value="1"/>
</dbReference>
<name>A0A1F6M7E9_9BACT</name>
<evidence type="ECO:0000313" key="8">
    <source>
        <dbReference type="EMBL" id="OGH67546.1"/>
    </source>
</evidence>
<protein>
    <recommendedName>
        <fullName evidence="10">RNA polymerase sigma factor 70 region 4 type 2 domain-containing protein</fullName>
    </recommendedName>
</protein>
<proteinExistence type="inferred from homology"/>
<dbReference type="EMBL" id="MFQD01000042">
    <property type="protein sequence ID" value="OGH67546.1"/>
    <property type="molecule type" value="Genomic_DNA"/>
</dbReference>
<evidence type="ECO:0000256" key="3">
    <source>
        <dbReference type="ARBA" id="ARBA00023082"/>
    </source>
</evidence>
<evidence type="ECO:0000256" key="5">
    <source>
        <dbReference type="ARBA" id="ARBA00023163"/>
    </source>
</evidence>
<sequence>MPHSSDQQFIRWYDDYADAIFRHCYYRVFDRERARELMQETYTRAWEYVRSGKNVENARALLYRIANNLVIDEARKRSSNPTYATSSLEELHEHGFDPVSRHDHLHELVTTDEVRRILEGLNDDERSLILMRYVDGFGPQDIARILSETPNVISVRLHRCVQKCARLKSAVPTPPKTSETPAL</sequence>
<dbReference type="Proteomes" id="UP000176532">
    <property type="component" value="Unassembled WGS sequence"/>
</dbReference>
<dbReference type="GO" id="GO:0003677">
    <property type="term" value="F:DNA binding"/>
    <property type="evidence" value="ECO:0007669"/>
    <property type="project" value="UniProtKB-KW"/>
</dbReference>